<evidence type="ECO:0000259" key="7">
    <source>
        <dbReference type="PROSITE" id="PS51722"/>
    </source>
</evidence>
<dbReference type="FunFam" id="3.40.50.10050:FF:000001">
    <property type="entry name" value="Translation initiation factor IF-2"/>
    <property type="match status" value="1"/>
</dbReference>
<keyword evidence="4" id="KW-0648">Protein biosynthesis</keyword>
<evidence type="ECO:0000256" key="2">
    <source>
        <dbReference type="ARBA" id="ARBA00022540"/>
    </source>
</evidence>
<dbReference type="NCBIfam" id="TIGR00487">
    <property type="entry name" value="IF-2"/>
    <property type="match status" value="1"/>
</dbReference>
<dbReference type="InterPro" id="IPR023115">
    <property type="entry name" value="TIF_IF2_dom3"/>
</dbReference>
<dbReference type="Pfam" id="PF11987">
    <property type="entry name" value="IF-2"/>
    <property type="match status" value="1"/>
</dbReference>
<dbReference type="Pfam" id="PF22042">
    <property type="entry name" value="EF-G_D2"/>
    <property type="match status" value="1"/>
</dbReference>
<feature type="domain" description="Tr-type G" evidence="7">
    <location>
        <begin position="252"/>
        <end position="421"/>
    </location>
</feature>
<dbReference type="InterPro" id="IPR005225">
    <property type="entry name" value="Small_GTP-bd"/>
</dbReference>
<dbReference type="InterPro" id="IPR027417">
    <property type="entry name" value="P-loop_NTPase"/>
</dbReference>
<dbReference type="Pfam" id="PF00009">
    <property type="entry name" value="GTP_EFTU"/>
    <property type="match status" value="1"/>
</dbReference>
<evidence type="ECO:0000256" key="6">
    <source>
        <dbReference type="SAM" id="MobiDB-lite"/>
    </source>
</evidence>
<organism evidence="8">
    <name type="scientific">hydrothermal vent metagenome</name>
    <dbReference type="NCBI Taxonomy" id="652676"/>
    <lineage>
        <taxon>unclassified sequences</taxon>
        <taxon>metagenomes</taxon>
        <taxon>ecological metagenomes</taxon>
    </lineage>
</organism>
<dbReference type="GO" id="GO:0003924">
    <property type="term" value="F:GTPase activity"/>
    <property type="evidence" value="ECO:0007669"/>
    <property type="project" value="InterPro"/>
</dbReference>
<dbReference type="Gene3D" id="2.40.30.10">
    <property type="entry name" value="Translation factors"/>
    <property type="match status" value="1"/>
</dbReference>
<dbReference type="FunFam" id="3.40.50.300:FF:000019">
    <property type="entry name" value="Translation initiation factor IF-2"/>
    <property type="match status" value="1"/>
</dbReference>
<keyword evidence="5" id="KW-0342">GTP-binding</keyword>
<accession>A0A3B1DPM4</accession>
<feature type="non-terminal residue" evidence="8">
    <location>
        <position position="660"/>
    </location>
</feature>
<name>A0A3B1DPM4_9ZZZZ</name>
<sequence length="660" mass="72248">MEKIRVYELAKRLGVKNKDILDELKKMGVDGKTHSSNIDTDIAVKVEKVFRKGLKSAGKETVKAAVPVQQEPGKEAKTGKKTESSIAVAGSSEETVSPDGLKKEATDQKADTTKRKSMQRAFQAIRKIEPKKWLDSKSGKRTGRGRVLNQGRSQHTASQTQHISTAAPRKKAMKLPEGATVKEFAELIGQKVSEVIKKFMELGTMVTINQPVDLDAAILIADSLGIKLESAPLENERVEIEEVEERPEDLSPRAPIVTVMGHVDHGKTSLLDAIRKTRVTETESGGITQHIGAYKVRLKDRDIVFLDTPGHEAFTTMRARGAQATDIVILVVAADDGVMPQTVEAINHAKAAGVPIIVAVNKIDKPEANPQKVRSELAEYDIVPEEWGGKNIFVDVSAKNGIGIDDLLEMILLQAEMMELKAKHEKSARGVIIESRLDKGRGPVATVLVQSGTLKIGDAFVSGKSYGKVRALINDRGKRVTESIPSTPVEVIGFSEVPQAGDHFVVVEDEKKARQIAMARLHKERLAEMARAKKVKLDELYSQIKEGEIRELNIIIKADVQGSVEAIRESLEKITHPEVKVRVIHTAVGGINESDVMLASASNAIIIGFNVRPESKAAQAAEKEDVDIRLYTVIYEAIEDVKKALEGLLEPTLREKIIGK</sequence>
<keyword evidence="2 8" id="KW-0396">Initiation factor</keyword>
<protein>
    <submittedName>
        <fullName evidence="8">Translation initiation factor 2</fullName>
    </submittedName>
</protein>
<dbReference type="SUPFAM" id="SSF52156">
    <property type="entry name" value="Initiation factor IF2/eIF5b, domain 3"/>
    <property type="match status" value="1"/>
</dbReference>
<dbReference type="InterPro" id="IPR009000">
    <property type="entry name" value="Transl_B-barrel_sf"/>
</dbReference>
<dbReference type="InterPro" id="IPR036925">
    <property type="entry name" value="TIF_IF2_dom3_sf"/>
</dbReference>
<dbReference type="InterPro" id="IPR000795">
    <property type="entry name" value="T_Tr_GTP-bd_dom"/>
</dbReference>
<comment type="similarity">
    <text evidence="1">Belongs to the TRAFAC class translation factor GTPase superfamily. Classic translation factor GTPase family. IF-2 subfamily.</text>
</comment>
<dbReference type="SUPFAM" id="SSF52540">
    <property type="entry name" value="P-loop containing nucleoside triphosphate hydrolases"/>
    <property type="match status" value="1"/>
</dbReference>
<feature type="compositionally biased region" description="Basic and acidic residues" evidence="6">
    <location>
        <begin position="72"/>
        <end position="83"/>
    </location>
</feature>
<dbReference type="FunFam" id="2.40.30.10:FF:000007">
    <property type="entry name" value="Translation initiation factor IF-2"/>
    <property type="match status" value="1"/>
</dbReference>
<gene>
    <name evidence="8" type="ORF">MNBD_NITROSPIRAE02-633</name>
</gene>
<proteinExistence type="inferred from homology"/>
<dbReference type="Gene3D" id="3.40.50.10050">
    <property type="entry name" value="Translation initiation factor IF- 2, domain 3"/>
    <property type="match status" value="1"/>
</dbReference>
<feature type="region of interest" description="Disordered" evidence="6">
    <location>
        <begin position="133"/>
        <end position="174"/>
    </location>
</feature>
<dbReference type="AlphaFoldDB" id="A0A3B1DPM4"/>
<dbReference type="InterPro" id="IPR000178">
    <property type="entry name" value="TF_IF2_bacterial-like"/>
</dbReference>
<dbReference type="EMBL" id="UOGH01000172">
    <property type="protein sequence ID" value="VAX30617.1"/>
    <property type="molecule type" value="Genomic_DNA"/>
</dbReference>
<dbReference type="Gene3D" id="1.10.10.2480">
    <property type="match status" value="1"/>
</dbReference>
<keyword evidence="3" id="KW-0547">Nucleotide-binding</keyword>
<reference evidence="8" key="1">
    <citation type="submission" date="2018-06" db="EMBL/GenBank/DDBJ databases">
        <authorList>
            <person name="Zhirakovskaya E."/>
        </authorList>
    </citation>
    <scope>NUCLEOTIDE SEQUENCE</scope>
</reference>
<dbReference type="InterPro" id="IPR015760">
    <property type="entry name" value="TIF_IF2"/>
</dbReference>
<dbReference type="PANTHER" id="PTHR43381:SF5">
    <property type="entry name" value="TR-TYPE G DOMAIN-CONTAINING PROTEIN"/>
    <property type="match status" value="1"/>
</dbReference>
<dbReference type="GO" id="GO:0005829">
    <property type="term" value="C:cytosol"/>
    <property type="evidence" value="ECO:0007669"/>
    <property type="project" value="TreeGrafter"/>
</dbReference>
<dbReference type="Gene3D" id="3.40.50.300">
    <property type="entry name" value="P-loop containing nucleotide triphosphate hydrolases"/>
    <property type="match status" value="1"/>
</dbReference>
<dbReference type="CDD" id="cd01887">
    <property type="entry name" value="IF2_eIF5B"/>
    <property type="match status" value="1"/>
</dbReference>
<dbReference type="PROSITE" id="PS51722">
    <property type="entry name" value="G_TR_2"/>
    <property type="match status" value="1"/>
</dbReference>
<dbReference type="CDD" id="cd03702">
    <property type="entry name" value="IF2_mtIF2_II"/>
    <property type="match status" value="1"/>
</dbReference>
<dbReference type="InterPro" id="IPR053905">
    <property type="entry name" value="EF-G-like_DII"/>
</dbReference>
<dbReference type="SUPFAM" id="SSF50447">
    <property type="entry name" value="Translation proteins"/>
    <property type="match status" value="1"/>
</dbReference>
<evidence type="ECO:0000313" key="8">
    <source>
        <dbReference type="EMBL" id="VAX30617.1"/>
    </source>
</evidence>
<dbReference type="GO" id="GO:0003743">
    <property type="term" value="F:translation initiation factor activity"/>
    <property type="evidence" value="ECO:0007669"/>
    <property type="project" value="UniProtKB-KW"/>
</dbReference>
<dbReference type="PANTHER" id="PTHR43381">
    <property type="entry name" value="TRANSLATION INITIATION FACTOR IF-2-RELATED"/>
    <property type="match status" value="1"/>
</dbReference>
<dbReference type="InterPro" id="IPR044145">
    <property type="entry name" value="IF2_II"/>
</dbReference>
<evidence type="ECO:0000256" key="4">
    <source>
        <dbReference type="ARBA" id="ARBA00022917"/>
    </source>
</evidence>
<dbReference type="HAMAP" id="MF_00100_B">
    <property type="entry name" value="IF_2_B"/>
    <property type="match status" value="1"/>
</dbReference>
<feature type="compositionally biased region" description="Basic and acidic residues" evidence="6">
    <location>
        <begin position="100"/>
        <end position="114"/>
    </location>
</feature>
<evidence type="ECO:0000256" key="5">
    <source>
        <dbReference type="ARBA" id="ARBA00023134"/>
    </source>
</evidence>
<evidence type="ECO:0000256" key="1">
    <source>
        <dbReference type="ARBA" id="ARBA00007733"/>
    </source>
</evidence>
<dbReference type="Pfam" id="PF04760">
    <property type="entry name" value="IF2_N"/>
    <property type="match status" value="2"/>
</dbReference>
<dbReference type="InterPro" id="IPR006847">
    <property type="entry name" value="IF2_N"/>
</dbReference>
<dbReference type="NCBIfam" id="TIGR00231">
    <property type="entry name" value="small_GTP"/>
    <property type="match status" value="1"/>
</dbReference>
<feature type="region of interest" description="Disordered" evidence="6">
    <location>
        <begin position="70"/>
        <end position="120"/>
    </location>
</feature>
<dbReference type="GO" id="GO:0005525">
    <property type="term" value="F:GTP binding"/>
    <property type="evidence" value="ECO:0007669"/>
    <property type="project" value="UniProtKB-KW"/>
</dbReference>
<evidence type="ECO:0000256" key="3">
    <source>
        <dbReference type="ARBA" id="ARBA00022741"/>
    </source>
</evidence>
<feature type="compositionally biased region" description="Polar residues" evidence="6">
    <location>
        <begin position="150"/>
        <end position="164"/>
    </location>
</feature>